<protein>
    <submittedName>
        <fullName evidence="3">dCTP deaminase</fullName>
    </submittedName>
</protein>
<dbReference type="GO" id="GO:0008829">
    <property type="term" value="F:dCTP deaminase activity"/>
    <property type="evidence" value="ECO:0007669"/>
    <property type="project" value="InterPro"/>
</dbReference>
<dbReference type="PANTHER" id="PTHR42680">
    <property type="entry name" value="DCTP DEAMINASE"/>
    <property type="match status" value="1"/>
</dbReference>
<evidence type="ECO:0000313" key="3">
    <source>
        <dbReference type="EMBL" id="SHI86551.1"/>
    </source>
</evidence>
<name>A0A1M6EM25_9BACT</name>
<dbReference type="GO" id="GO:0006229">
    <property type="term" value="P:dUTP biosynthetic process"/>
    <property type="evidence" value="ECO:0007669"/>
    <property type="project" value="InterPro"/>
</dbReference>
<dbReference type="Proteomes" id="UP000184418">
    <property type="component" value="Unassembled WGS sequence"/>
</dbReference>
<dbReference type="Gene3D" id="2.70.40.10">
    <property type="match status" value="1"/>
</dbReference>
<dbReference type="SUPFAM" id="SSF51283">
    <property type="entry name" value="dUTPase-like"/>
    <property type="match status" value="1"/>
</dbReference>
<dbReference type="AlphaFoldDB" id="A0A1M6EM25"/>
<dbReference type="Pfam" id="PF22769">
    <property type="entry name" value="DCD"/>
    <property type="match status" value="1"/>
</dbReference>
<dbReference type="PANTHER" id="PTHR42680:SF3">
    <property type="entry name" value="DCTP DEAMINASE"/>
    <property type="match status" value="1"/>
</dbReference>
<dbReference type="CDD" id="cd07557">
    <property type="entry name" value="trimeric_dUTPase"/>
    <property type="match status" value="1"/>
</dbReference>
<reference evidence="3 4" key="1">
    <citation type="submission" date="2016-11" db="EMBL/GenBank/DDBJ databases">
        <authorList>
            <person name="Jaros S."/>
            <person name="Januszkiewicz K."/>
            <person name="Wedrychowicz H."/>
        </authorList>
    </citation>
    <scope>NUCLEOTIDE SEQUENCE [LARGE SCALE GENOMIC DNA]</scope>
    <source>
        <strain evidence="3 4">DSM 21074</strain>
    </source>
</reference>
<evidence type="ECO:0000256" key="2">
    <source>
        <dbReference type="ARBA" id="ARBA00023080"/>
    </source>
</evidence>
<proteinExistence type="predicted"/>
<sequence>MILTDQQILAEIKRGNIVIEPYDPSCLGTNSYDVHLGRYLATYRDAVLDARRHNEIDVFEMPQDEGFVLQPGVLYLGVTEEYTESHAQVPFLEGKSSVGRLGIDIHATAGKGDVGFCNTWTLEISVTQPVRVYPGMPIGQLIYFAVQGDVQTFYNRKANAKYNDRTDKPVESMMWKNEW</sequence>
<organism evidence="3 4">
    <name type="scientific">Hymenobacter daecheongensis DSM 21074</name>
    <dbReference type="NCBI Taxonomy" id="1121955"/>
    <lineage>
        <taxon>Bacteria</taxon>
        <taxon>Pseudomonadati</taxon>
        <taxon>Bacteroidota</taxon>
        <taxon>Cytophagia</taxon>
        <taxon>Cytophagales</taxon>
        <taxon>Hymenobacteraceae</taxon>
        <taxon>Hymenobacter</taxon>
    </lineage>
</organism>
<dbReference type="InterPro" id="IPR011962">
    <property type="entry name" value="dCTP_deaminase"/>
</dbReference>
<evidence type="ECO:0000256" key="1">
    <source>
        <dbReference type="ARBA" id="ARBA00022801"/>
    </source>
</evidence>
<dbReference type="EMBL" id="FQYN01000003">
    <property type="protein sequence ID" value="SHI86551.1"/>
    <property type="molecule type" value="Genomic_DNA"/>
</dbReference>
<dbReference type="NCBIfam" id="TIGR02274">
    <property type="entry name" value="dCTP_deam"/>
    <property type="match status" value="1"/>
</dbReference>
<dbReference type="GO" id="GO:0015949">
    <property type="term" value="P:nucleobase-containing small molecule interconversion"/>
    <property type="evidence" value="ECO:0007669"/>
    <property type="project" value="TreeGrafter"/>
</dbReference>
<accession>A0A1M6EM25</accession>
<dbReference type="InterPro" id="IPR033704">
    <property type="entry name" value="dUTPase_trimeric"/>
</dbReference>
<dbReference type="RefSeq" id="WP_073107822.1">
    <property type="nucleotide sequence ID" value="NZ_FQYN01000003.1"/>
</dbReference>
<dbReference type="OrthoDB" id="9780202at2"/>
<keyword evidence="2" id="KW-0546">Nucleotide metabolism</keyword>
<gene>
    <name evidence="3" type="ORF">SAMN02745146_1740</name>
</gene>
<dbReference type="STRING" id="1121955.SAMN02745146_1740"/>
<keyword evidence="4" id="KW-1185">Reference proteome</keyword>
<dbReference type="InterPro" id="IPR036157">
    <property type="entry name" value="dUTPase-like_sf"/>
</dbReference>
<evidence type="ECO:0000313" key="4">
    <source>
        <dbReference type="Proteomes" id="UP000184418"/>
    </source>
</evidence>
<keyword evidence="1" id="KW-0378">Hydrolase</keyword>